<accession>W4Q3N3</accession>
<proteinExistence type="predicted"/>
<dbReference type="OrthoDB" id="2382012at2"/>
<name>W4Q3N3_9BACI</name>
<keyword evidence="3" id="KW-1185">Reference proteome</keyword>
<dbReference type="Proteomes" id="UP000018890">
    <property type="component" value="Unassembled WGS sequence"/>
</dbReference>
<dbReference type="STRING" id="1236970.JCM9140_2635"/>
<keyword evidence="1" id="KW-0472">Membrane</keyword>
<protein>
    <submittedName>
        <fullName evidence="2">Group-specific protein</fullName>
    </submittedName>
</protein>
<keyword evidence="1" id="KW-0812">Transmembrane</keyword>
<evidence type="ECO:0000256" key="1">
    <source>
        <dbReference type="SAM" id="Phobius"/>
    </source>
</evidence>
<comment type="caution">
    <text evidence="2">The sequence shown here is derived from an EMBL/GenBank/DDBJ whole genome shotgun (WGS) entry which is preliminary data.</text>
</comment>
<evidence type="ECO:0000313" key="2">
    <source>
        <dbReference type="EMBL" id="GAE26555.1"/>
    </source>
</evidence>
<dbReference type="AlphaFoldDB" id="W4Q3N3"/>
<dbReference type="EMBL" id="BAUT01000027">
    <property type="protein sequence ID" value="GAE26555.1"/>
    <property type="molecule type" value="Genomic_DNA"/>
</dbReference>
<feature type="transmembrane region" description="Helical" evidence="1">
    <location>
        <begin position="39"/>
        <end position="61"/>
    </location>
</feature>
<dbReference type="RefSeq" id="WP_156314862.1">
    <property type="nucleotide sequence ID" value="NZ_BAUT01000027.1"/>
</dbReference>
<organism evidence="2 3">
    <name type="scientific">Halalkalibacter wakoensis JCM 9140</name>
    <dbReference type="NCBI Taxonomy" id="1236970"/>
    <lineage>
        <taxon>Bacteria</taxon>
        <taxon>Bacillati</taxon>
        <taxon>Bacillota</taxon>
        <taxon>Bacilli</taxon>
        <taxon>Bacillales</taxon>
        <taxon>Bacillaceae</taxon>
        <taxon>Halalkalibacter</taxon>
    </lineage>
</organism>
<sequence>MIINGIALVAAILIGYIIAINVYFIIMANEVFMTTIHGIFLNPLFLLCGSYLGLFILYRLVLLTLIEWSN</sequence>
<keyword evidence="1" id="KW-1133">Transmembrane helix</keyword>
<reference evidence="2" key="1">
    <citation type="journal article" date="2014" name="Genome Announc.">
        <title>Draft Genome Sequences of Three Alkaliphilic Bacillus Strains, Bacillus wakoensis JCM 9140T, Bacillus akibai JCM 9157T, and Bacillus hemicellulosilyticus JCM 9152T.</title>
        <authorList>
            <person name="Yuki M."/>
            <person name="Oshima K."/>
            <person name="Suda W."/>
            <person name="Oshida Y."/>
            <person name="Kitamura K."/>
            <person name="Iida T."/>
            <person name="Hattori M."/>
            <person name="Ohkuma M."/>
        </authorList>
    </citation>
    <scope>NUCLEOTIDE SEQUENCE [LARGE SCALE GENOMIC DNA]</scope>
    <source>
        <strain evidence="2">JCM 9140</strain>
    </source>
</reference>
<gene>
    <name evidence="2" type="ORF">JCM9140_2635</name>
</gene>
<feature type="transmembrane region" description="Helical" evidence="1">
    <location>
        <begin position="6"/>
        <end position="27"/>
    </location>
</feature>
<evidence type="ECO:0000313" key="3">
    <source>
        <dbReference type="Proteomes" id="UP000018890"/>
    </source>
</evidence>